<organism evidence="2">
    <name type="scientific">candidate division TA06 bacterium ADurb.Bin131</name>
    <dbReference type="NCBI Taxonomy" id="1852827"/>
    <lineage>
        <taxon>Bacteria</taxon>
        <taxon>Bacteria division TA06</taxon>
    </lineage>
</organism>
<comment type="caution">
    <text evidence="2">The sequence shown here is derived from an EMBL/GenBank/DDBJ whole genome shotgun (WGS) entry which is preliminary data.</text>
</comment>
<reference evidence="2" key="1">
    <citation type="submission" date="2017-02" db="EMBL/GenBank/DDBJ databases">
        <title>Delving into the versatile metabolic prowess of the omnipresent phylum Bacteroidetes.</title>
        <authorList>
            <person name="Nobu M.K."/>
            <person name="Mei R."/>
            <person name="Narihiro T."/>
            <person name="Kuroda K."/>
            <person name="Liu W.-T."/>
        </authorList>
    </citation>
    <scope>NUCLEOTIDE SEQUENCE</scope>
    <source>
        <strain evidence="2">ADurb.Bin131</strain>
    </source>
</reference>
<dbReference type="GO" id="GO:0004853">
    <property type="term" value="F:uroporphyrinogen decarboxylase activity"/>
    <property type="evidence" value="ECO:0007669"/>
    <property type="project" value="InterPro"/>
</dbReference>
<feature type="domain" description="Uroporphyrinogen decarboxylase (URO-D)" evidence="1">
    <location>
        <begin position="129"/>
        <end position="343"/>
    </location>
</feature>
<sequence>MNDWGFDPDFENLRNTLLWKKNYRVPNMELVIDREIKEAYLKKEVKTIEDEIEFRYRAGYDYIWISKGMIDPAGTVNKEFVSEESSRHFKGKDTRVWAEEHSGIIHSKKDIEQFPWPEIEKTDFSEFLIAEKNLHDGMKIFGVCGKIFVATWMLLGFENFVFLSVDNPSLVDHLINTIGEIQVKACEKMIEFDCVGGIWIPDDVAYHTGSIMPPVWLKEKIFPFYKKMSVLIKEAGKLFLYHSDGNLFEMLDTIINAGFNAIHPVEPESMDIAEVRNRVGKKIALIGNICVHTLATGTKKQIIEVSKDRIEKYGKQGGYALGSSNSIANYVPLENYLSMLETNARYGVLTTR</sequence>
<proteinExistence type="predicted"/>
<gene>
    <name evidence="2" type="ORF">BWX89_00247</name>
</gene>
<dbReference type="AlphaFoldDB" id="A0A1V6CDP5"/>
<evidence type="ECO:0000313" key="2">
    <source>
        <dbReference type="EMBL" id="OQB75015.1"/>
    </source>
</evidence>
<dbReference type="GO" id="GO:0032259">
    <property type="term" value="P:methylation"/>
    <property type="evidence" value="ECO:0007669"/>
    <property type="project" value="UniProtKB-KW"/>
</dbReference>
<dbReference type="GO" id="GO:0006779">
    <property type="term" value="P:porphyrin-containing compound biosynthetic process"/>
    <property type="evidence" value="ECO:0007669"/>
    <property type="project" value="InterPro"/>
</dbReference>
<dbReference type="InterPro" id="IPR000257">
    <property type="entry name" value="Uroporphyrinogen_deCOase"/>
</dbReference>
<dbReference type="PANTHER" id="PTHR47099:SF1">
    <property type="entry name" value="METHYLCOBAMIDE:COM METHYLTRANSFERASE MTBA"/>
    <property type="match status" value="1"/>
</dbReference>
<protein>
    <submittedName>
        <fullName evidence="2">Methylcobalamin:coenzyme M methyltransferase</fullName>
    </submittedName>
</protein>
<dbReference type="Gene3D" id="3.20.20.210">
    <property type="match status" value="1"/>
</dbReference>
<dbReference type="EMBL" id="MWDQ01000025">
    <property type="protein sequence ID" value="OQB75015.1"/>
    <property type="molecule type" value="Genomic_DNA"/>
</dbReference>
<dbReference type="PANTHER" id="PTHR47099">
    <property type="entry name" value="METHYLCOBAMIDE:COM METHYLTRANSFERASE MTBA"/>
    <property type="match status" value="1"/>
</dbReference>
<dbReference type="GO" id="GO:0008168">
    <property type="term" value="F:methyltransferase activity"/>
    <property type="evidence" value="ECO:0007669"/>
    <property type="project" value="UniProtKB-KW"/>
</dbReference>
<evidence type="ECO:0000259" key="1">
    <source>
        <dbReference type="Pfam" id="PF01208"/>
    </source>
</evidence>
<accession>A0A1V6CDP5</accession>
<keyword evidence="2" id="KW-0808">Transferase</keyword>
<dbReference type="Pfam" id="PF01208">
    <property type="entry name" value="URO-D"/>
    <property type="match status" value="1"/>
</dbReference>
<dbReference type="InterPro" id="IPR052024">
    <property type="entry name" value="Methanogen_methyltrans"/>
</dbReference>
<keyword evidence="2" id="KW-0489">Methyltransferase</keyword>
<dbReference type="SUPFAM" id="SSF51726">
    <property type="entry name" value="UROD/MetE-like"/>
    <property type="match status" value="1"/>
</dbReference>
<name>A0A1V6CDP5_UNCT6</name>
<dbReference type="Proteomes" id="UP000485562">
    <property type="component" value="Unassembled WGS sequence"/>
</dbReference>
<dbReference type="InterPro" id="IPR038071">
    <property type="entry name" value="UROD/MetE-like_sf"/>
</dbReference>